<dbReference type="AlphaFoldDB" id="A0A9P6AHA9"/>
<feature type="region of interest" description="Disordered" evidence="1">
    <location>
        <begin position="142"/>
        <end position="164"/>
    </location>
</feature>
<reference evidence="2" key="1">
    <citation type="journal article" date="2020" name="Nat. Commun.">
        <title>Large-scale genome sequencing of mycorrhizal fungi provides insights into the early evolution of symbiotic traits.</title>
        <authorList>
            <person name="Miyauchi S."/>
            <person name="Kiss E."/>
            <person name="Kuo A."/>
            <person name="Drula E."/>
            <person name="Kohler A."/>
            <person name="Sanchez-Garcia M."/>
            <person name="Morin E."/>
            <person name="Andreopoulos B."/>
            <person name="Barry K.W."/>
            <person name="Bonito G."/>
            <person name="Buee M."/>
            <person name="Carver A."/>
            <person name="Chen C."/>
            <person name="Cichocki N."/>
            <person name="Clum A."/>
            <person name="Culley D."/>
            <person name="Crous P.W."/>
            <person name="Fauchery L."/>
            <person name="Girlanda M."/>
            <person name="Hayes R.D."/>
            <person name="Keri Z."/>
            <person name="LaButti K."/>
            <person name="Lipzen A."/>
            <person name="Lombard V."/>
            <person name="Magnuson J."/>
            <person name="Maillard F."/>
            <person name="Murat C."/>
            <person name="Nolan M."/>
            <person name="Ohm R.A."/>
            <person name="Pangilinan J."/>
            <person name="Pereira M.F."/>
            <person name="Perotto S."/>
            <person name="Peter M."/>
            <person name="Pfister S."/>
            <person name="Riley R."/>
            <person name="Sitrit Y."/>
            <person name="Stielow J.B."/>
            <person name="Szollosi G."/>
            <person name="Zifcakova L."/>
            <person name="Stursova M."/>
            <person name="Spatafora J.W."/>
            <person name="Tedersoo L."/>
            <person name="Vaario L.M."/>
            <person name="Yamada A."/>
            <person name="Yan M."/>
            <person name="Wang P."/>
            <person name="Xu J."/>
            <person name="Bruns T."/>
            <person name="Baldrian P."/>
            <person name="Vilgalys R."/>
            <person name="Dunand C."/>
            <person name="Henrissat B."/>
            <person name="Grigoriev I.V."/>
            <person name="Hibbett D."/>
            <person name="Nagy L.G."/>
            <person name="Martin F.M."/>
        </authorList>
    </citation>
    <scope>NUCLEOTIDE SEQUENCE</scope>
    <source>
        <strain evidence="2">UP504</strain>
    </source>
</reference>
<name>A0A9P6AHA9_9AGAM</name>
<comment type="caution">
    <text evidence="2">The sequence shown here is derived from an EMBL/GenBank/DDBJ whole genome shotgun (WGS) entry which is preliminary data.</text>
</comment>
<organism evidence="2 3">
    <name type="scientific">Hydnum rufescens UP504</name>
    <dbReference type="NCBI Taxonomy" id="1448309"/>
    <lineage>
        <taxon>Eukaryota</taxon>
        <taxon>Fungi</taxon>
        <taxon>Dikarya</taxon>
        <taxon>Basidiomycota</taxon>
        <taxon>Agaricomycotina</taxon>
        <taxon>Agaricomycetes</taxon>
        <taxon>Cantharellales</taxon>
        <taxon>Hydnaceae</taxon>
        <taxon>Hydnum</taxon>
    </lineage>
</organism>
<evidence type="ECO:0000313" key="2">
    <source>
        <dbReference type="EMBL" id="KAF9505517.1"/>
    </source>
</evidence>
<accession>A0A9P6AHA9</accession>
<sequence>MVNLRQCTKVTLLLHFLTLHPRILQHLHIPTLCLRSPLRLQVLGLRLKIRQHRHITRLQLKLTLPLHPTKMMQMTCMLNRSWKYKAILRLQTRRWQMTKIYVRIRRFLSIVRPPSRRRRIRARAGSLPHLLCLYVTDQTRAREKPETGRLAPQSSPPRRSLPANVRATPALQSRRKNGNFWTHHLPSAIRVIRTRTMSHLQISRSSIFRSFSTNLSNESTLDDLPELVSPPLDGDAEVGERGSSRLNSRTKFLL</sequence>
<proteinExistence type="predicted"/>
<evidence type="ECO:0000313" key="3">
    <source>
        <dbReference type="Proteomes" id="UP000886523"/>
    </source>
</evidence>
<dbReference type="Proteomes" id="UP000886523">
    <property type="component" value="Unassembled WGS sequence"/>
</dbReference>
<protein>
    <submittedName>
        <fullName evidence="2">Uncharacterized protein</fullName>
    </submittedName>
</protein>
<dbReference type="EMBL" id="MU129148">
    <property type="protein sequence ID" value="KAF9505517.1"/>
    <property type="molecule type" value="Genomic_DNA"/>
</dbReference>
<feature type="region of interest" description="Disordered" evidence="1">
    <location>
        <begin position="219"/>
        <end position="254"/>
    </location>
</feature>
<gene>
    <name evidence="2" type="ORF">BS47DRAFT_534673</name>
</gene>
<feature type="compositionally biased region" description="Polar residues" evidence="1">
    <location>
        <begin position="244"/>
        <end position="254"/>
    </location>
</feature>
<keyword evidence="3" id="KW-1185">Reference proteome</keyword>
<evidence type="ECO:0000256" key="1">
    <source>
        <dbReference type="SAM" id="MobiDB-lite"/>
    </source>
</evidence>